<evidence type="ECO:0000313" key="2">
    <source>
        <dbReference type="Proteomes" id="UP000314294"/>
    </source>
</evidence>
<evidence type="ECO:0000313" key="1">
    <source>
        <dbReference type="EMBL" id="TNN57078.1"/>
    </source>
</evidence>
<organism evidence="1 2">
    <name type="scientific">Liparis tanakae</name>
    <name type="common">Tanaka's snailfish</name>
    <dbReference type="NCBI Taxonomy" id="230148"/>
    <lineage>
        <taxon>Eukaryota</taxon>
        <taxon>Metazoa</taxon>
        <taxon>Chordata</taxon>
        <taxon>Craniata</taxon>
        <taxon>Vertebrata</taxon>
        <taxon>Euteleostomi</taxon>
        <taxon>Actinopterygii</taxon>
        <taxon>Neopterygii</taxon>
        <taxon>Teleostei</taxon>
        <taxon>Neoteleostei</taxon>
        <taxon>Acanthomorphata</taxon>
        <taxon>Eupercaria</taxon>
        <taxon>Perciformes</taxon>
        <taxon>Cottioidei</taxon>
        <taxon>Cottales</taxon>
        <taxon>Liparidae</taxon>
        <taxon>Liparis</taxon>
    </lineage>
</organism>
<reference evidence="1 2" key="1">
    <citation type="submission" date="2019-03" db="EMBL/GenBank/DDBJ databases">
        <title>First draft genome of Liparis tanakae, snailfish: a comprehensive survey of snailfish specific genes.</title>
        <authorList>
            <person name="Kim W."/>
            <person name="Song I."/>
            <person name="Jeong J.-H."/>
            <person name="Kim D."/>
            <person name="Kim S."/>
            <person name="Ryu S."/>
            <person name="Song J.Y."/>
            <person name="Lee S.K."/>
        </authorList>
    </citation>
    <scope>NUCLEOTIDE SEQUENCE [LARGE SCALE GENOMIC DNA]</scope>
    <source>
        <tissue evidence="1">Muscle</tissue>
    </source>
</reference>
<dbReference type="EMBL" id="SRLO01000413">
    <property type="protein sequence ID" value="TNN57078.1"/>
    <property type="molecule type" value="Genomic_DNA"/>
</dbReference>
<gene>
    <name evidence="1" type="ORF">EYF80_032663</name>
</gene>
<dbReference type="Proteomes" id="UP000314294">
    <property type="component" value="Unassembled WGS sequence"/>
</dbReference>
<comment type="caution">
    <text evidence="1">The sequence shown here is derived from an EMBL/GenBank/DDBJ whole genome shotgun (WGS) entry which is preliminary data.</text>
</comment>
<keyword evidence="2" id="KW-1185">Reference proteome</keyword>
<proteinExistence type="predicted"/>
<accession>A0A4Z2GU03</accession>
<name>A0A4Z2GU03_9TELE</name>
<protein>
    <submittedName>
        <fullName evidence="1">Uncharacterized protein</fullName>
    </submittedName>
</protein>
<sequence length="275" mass="29797">MTAGSRVGEVALLFPYSRVRVHRPQFHFGNVFWHFDVLRVEKNLNSSSSEDLFVGLISEVHREHAIGPQREHVALTVHKVEIARRRGRHDVPKTQRLTIVGCDHSATNEHSGLQTLLTAALSHSPDREDVAPAVDVSTLHVFDPAAEPGFVSAAHIKVQGAGAFVVKAAAGVVVHGVSPGLNAVHRQSDEVHLGGGVVLPGLLRLQAPQDQVFFVLVQLPVQKSPIVHSPADLRTALNHDDPVPLLTAETVSGANFSFLMAIEVELKEQIPVILN</sequence>
<dbReference type="AlphaFoldDB" id="A0A4Z2GU03"/>